<gene>
    <name evidence="1" type="ORF">H4W31_002937</name>
</gene>
<evidence type="ECO:0000313" key="2">
    <source>
        <dbReference type="Proteomes" id="UP000649753"/>
    </source>
</evidence>
<protein>
    <submittedName>
        <fullName evidence="1">Uncharacterized protein</fullName>
    </submittedName>
</protein>
<accession>A0A927M3G4</accession>
<keyword evidence="2" id="KW-1185">Reference proteome</keyword>
<reference evidence="1" key="1">
    <citation type="submission" date="2020-10" db="EMBL/GenBank/DDBJ databases">
        <title>Sequencing the genomes of 1000 actinobacteria strains.</title>
        <authorList>
            <person name="Klenk H.-P."/>
        </authorList>
    </citation>
    <scope>NUCLEOTIDE SEQUENCE</scope>
    <source>
        <strain evidence="1">DSM 46832</strain>
    </source>
</reference>
<dbReference type="EMBL" id="JADBEB010000001">
    <property type="protein sequence ID" value="MBE1487299.1"/>
    <property type="molecule type" value="Genomic_DNA"/>
</dbReference>
<name>A0A927M3G4_9ACTN</name>
<proteinExistence type="predicted"/>
<comment type="caution">
    <text evidence="1">The sequence shown here is derived from an EMBL/GenBank/DDBJ whole genome shotgun (WGS) entry which is preliminary data.</text>
</comment>
<dbReference type="Proteomes" id="UP000649753">
    <property type="component" value="Unassembled WGS sequence"/>
</dbReference>
<sequence length="50" mass="5229">MTMIYMCKPRSGDTAHRHLDGAAIATTDINPAPGRGLTSGAVCFYGSSVE</sequence>
<dbReference type="RefSeq" id="WP_192767167.1">
    <property type="nucleotide sequence ID" value="NZ_JADBEB010000001.1"/>
</dbReference>
<dbReference type="AlphaFoldDB" id="A0A927M3G4"/>
<evidence type="ECO:0000313" key="1">
    <source>
        <dbReference type="EMBL" id="MBE1487299.1"/>
    </source>
</evidence>
<organism evidence="1 2">
    <name type="scientific">Plantactinospora soyae</name>
    <dbReference type="NCBI Taxonomy" id="1544732"/>
    <lineage>
        <taxon>Bacteria</taxon>
        <taxon>Bacillati</taxon>
        <taxon>Actinomycetota</taxon>
        <taxon>Actinomycetes</taxon>
        <taxon>Micromonosporales</taxon>
        <taxon>Micromonosporaceae</taxon>
        <taxon>Plantactinospora</taxon>
    </lineage>
</organism>